<organism evidence="3 4">
    <name type="scientific">Digitaria exilis</name>
    <dbReference type="NCBI Taxonomy" id="1010633"/>
    <lineage>
        <taxon>Eukaryota</taxon>
        <taxon>Viridiplantae</taxon>
        <taxon>Streptophyta</taxon>
        <taxon>Embryophyta</taxon>
        <taxon>Tracheophyta</taxon>
        <taxon>Spermatophyta</taxon>
        <taxon>Magnoliopsida</taxon>
        <taxon>Liliopsida</taxon>
        <taxon>Poales</taxon>
        <taxon>Poaceae</taxon>
        <taxon>PACMAD clade</taxon>
        <taxon>Panicoideae</taxon>
        <taxon>Panicodae</taxon>
        <taxon>Paniceae</taxon>
        <taxon>Anthephorinae</taxon>
        <taxon>Digitaria</taxon>
    </lineage>
</organism>
<feature type="transmembrane region" description="Helical" evidence="1">
    <location>
        <begin position="218"/>
        <end position="248"/>
    </location>
</feature>
<feature type="signal peptide" evidence="2">
    <location>
        <begin position="1"/>
        <end position="23"/>
    </location>
</feature>
<feature type="transmembrane region" description="Helical" evidence="1">
    <location>
        <begin position="135"/>
        <end position="161"/>
    </location>
</feature>
<feature type="transmembrane region" description="Helical" evidence="1">
    <location>
        <begin position="168"/>
        <end position="187"/>
    </location>
</feature>
<gene>
    <name evidence="3" type="ORF">HU200_050222</name>
</gene>
<proteinExistence type="predicted"/>
<dbReference type="EMBL" id="JACEFO010002248">
    <property type="protein sequence ID" value="KAF8670953.1"/>
    <property type="molecule type" value="Genomic_DNA"/>
</dbReference>
<dbReference type="Proteomes" id="UP000636709">
    <property type="component" value="Unassembled WGS sequence"/>
</dbReference>
<dbReference type="AlphaFoldDB" id="A0A835E7S2"/>
<keyword evidence="2" id="KW-0732">Signal</keyword>
<evidence type="ECO:0000313" key="4">
    <source>
        <dbReference type="Proteomes" id="UP000636709"/>
    </source>
</evidence>
<sequence length="298" mass="32929">MALWRVMFLLVVLLAVKVQFVSCPSDKSLKASTPAFHLGVSAPIPQSHGNDICNSSIVSCGPAESSGAKTVVNFNAAVSFFFFIVPLIRVLRLEYNSRTKSDTQFWWYLCFVCGGYIAWAFYFSDCYSFPQAAVFPIYMMSILGVIVHLILLVTATCLTLGVQDKRPYAMAIVIGSSLILAAVLLWVRKLKLIGWLCFSLTALSHCFRLGATNYQDDFTFWLFDASIPIWLVNALISAVGAISGFLWLRHPQLCISFEYKVTSYVIGVVRGIEAYLWCSGGIASGLSKIEGETNTTDV</sequence>
<feature type="chain" id="PRO_5033011073" evidence="2">
    <location>
        <begin position="24"/>
        <end position="298"/>
    </location>
</feature>
<evidence type="ECO:0000256" key="2">
    <source>
        <dbReference type="SAM" id="SignalP"/>
    </source>
</evidence>
<protein>
    <submittedName>
        <fullName evidence="3">Uncharacterized protein</fullName>
    </submittedName>
</protein>
<dbReference type="Gramene" id="Dexi5A01G0018480.1">
    <property type="protein sequence ID" value="Dexi5A01G0018480.1:cds"/>
    <property type="gene ID" value="Dexi5A01G0018480"/>
</dbReference>
<comment type="caution">
    <text evidence="3">The sequence shown here is derived from an EMBL/GenBank/DDBJ whole genome shotgun (WGS) entry which is preliminary data.</text>
</comment>
<keyword evidence="4" id="KW-1185">Reference proteome</keyword>
<reference evidence="3" key="1">
    <citation type="submission" date="2020-07" db="EMBL/GenBank/DDBJ databases">
        <title>Genome sequence and genetic diversity analysis of an under-domesticated orphan crop, white fonio (Digitaria exilis).</title>
        <authorList>
            <person name="Bennetzen J.L."/>
            <person name="Chen S."/>
            <person name="Ma X."/>
            <person name="Wang X."/>
            <person name="Yssel A.E.J."/>
            <person name="Chaluvadi S.R."/>
            <person name="Johnson M."/>
            <person name="Gangashetty P."/>
            <person name="Hamidou F."/>
            <person name="Sanogo M.D."/>
            <person name="Zwaenepoel A."/>
            <person name="Wallace J."/>
            <person name="Van De Peer Y."/>
            <person name="Van Deynze A."/>
        </authorList>
    </citation>
    <scope>NUCLEOTIDE SEQUENCE</scope>
    <source>
        <tissue evidence="3">Leaves</tissue>
    </source>
</reference>
<evidence type="ECO:0000313" key="3">
    <source>
        <dbReference type="EMBL" id="KAF8670953.1"/>
    </source>
</evidence>
<evidence type="ECO:0000256" key="1">
    <source>
        <dbReference type="SAM" id="Phobius"/>
    </source>
</evidence>
<keyword evidence="1" id="KW-1133">Transmembrane helix</keyword>
<name>A0A835E7S2_9POAL</name>
<feature type="transmembrane region" description="Helical" evidence="1">
    <location>
        <begin position="105"/>
        <end position="123"/>
    </location>
</feature>
<dbReference type="OrthoDB" id="665483at2759"/>
<accession>A0A835E7S2</accession>
<keyword evidence="1" id="KW-0812">Transmembrane</keyword>
<feature type="transmembrane region" description="Helical" evidence="1">
    <location>
        <begin position="74"/>
        <end position="93"/>
    </location>
</feature>
<keyword evidence="1" id="KW-0472">Membrane</keyword>